<comment type="caution">
    <text evidence="1">The sequence shown here is derived from an EMBL/GenBank/DDBJ whole genome shotgun (WGS) entry which is preliminary data.</text>
</comment>
<name>A0A6V8LKY2_9BACT</name>
<dbReference type="Proteomes" id="UP000494245">
    <property type="component" value="Unassembled WGS sequence"/>
</dbReference>
<reference evidence="1 2" key="2">
    <citation type="submission" date="2020-05" db="EMBL/GenBank/DDBJ databases">
        <title>Draft genome sequence of Desulfovibrio sp. strainFSS-1.</title>
        <authorList>
            <person name="Shimoshige H."/>
            <person name="Kobayashi H."/>
            <person name="Maekawa T."/>
        </authorList>
    </citation>
    <scope>NUCLEOTIDE SEQUENCE [LARGE SCALE GENOMIC DNA]</scope>
    <source>
        <strain evidence="1 2">SIID29052-01</strain>
    </source>
</reference>
<keyword evidence="2" id="KW-1185">Reference proteome</keyword>
<dbReference type="EMBL" id="BLTE01000001">
    <property type="protein sequence ID" value="GFK92344.1"/>
    <property type="molecule type" value="Genomic_DNA"/>
</dbReference>
<dbReference type="AlphaFoldDB" id="A0A6V8LKY2"/>
<proteinExistence type="predicted"/>
<sequence>MNPARWIINGEPMGGGCGGCRPGCAEVCEACPCREARELRQDAPQSILEVKDSVRRANGQGAAMTK</sequence>
<gene>
    <name evidence="1" type="ORF">NNJEOMEG_00168</name>
</gene>
<organism evidence="1 2">
    <name type="scientific">Fundidesulfovibrio magnetotacticus</name>
    <dbReference type="NCBI Taxonomy" id="2730080"/>
    <lineage>
        <taxon>Bacteria</taxon>
        <taxon>Pseudomonadati</taxon>
        <taxon>Thermodesulfobacteriota</taxon>
        <taxon>Desulfovibrionia</taxon>
        <taxon>Desulfovibrionales</taxon>
        <taxon>Desulfovibrionaceae</taxon>
        <taxon>Fundidesulfovibrio</taxon>
    </lineage>
</organism>
<reference evidence="1 2" key="1">
    <citation type="submission" date="2020-04" db="EMBL/GenBank/DDBJ databases">
        <authorList>
            <consortium name="Desulfovibrio sp. FSS-1 genome sequencing consortium"/>
            <person name="Shimoshige H."/>
            <person name="Kobayashi H."/>
            <person name="Maekawa T."/>
        </authorList>
    </citation>
    <scope>NUCLEOTIDE SEQUENCE [LARGE SCALE GENOMIC DNA]</scope>
    <source>
        <strain evidence="1 2">SIID29052-01</strain>
    </source>
</reference>
<accession>A0A6V8LKY2</accession>
<evidence type="ECO:0000313" key="2">
    <source>
        <dbReference type="Proteomes" id="UP000494245"/>
    </source>
</evidence>
<protein>
    <submittedName>
        <fullName evidence="1">Uncharacterized protein</fullName>
    </submittedName>
</protein>
<evidence type="ECO:0000313" key="1">
    <source>
        <dbReference type="EMBL" id="GFK92344.1"/>
    </source>
</evidence>